<reference evidence="4" key="1">
    <citation type="submission" date="2021-03" db="EMBL/GenBank/DDBJ databases">
        <title>Roseibium sp. CAU 1637 isolated from Incheon.</title>
        <authorList>
            <person name="Kim W."/>
        </authorList>
    </citation>
    <scope>NUCLEOTIDE SEQUENCE</scope>
    <source>
        <strain evidence="4">CAU 1637</strain>
    </source>
</reference>
<feature type="domain" description="Transcription regulator PadR N-terminal" evidence="2">
    <location>
        <begin position="8"/>
        <end position="80"/>
    </location>
</feature>
<dbReference type="Pfam" id="PF10400">
    <property type="entry name" value="Vir_act_alpha_C"/>
    <property type="match status" value="1"/>
</dbReference>
<dbReference type="EMBL" id="JAFLNF010000005">
    <property type="protein sequence ID" value="MBO0346128.1"/>
    <property type="molecule type" value="Genomic_DNA"/>
</dbReference>
<evidence type="ECO:0000313" key="4">
    <source>
        <dbReference type="EMBL" id="MBO0346128.1"/>
    </source>
</evidence>
<dbReference type="InterPro" id="IPR005149">
    <property type="entry name" value="Tscrpt_reg_PadR_N"/>
</dbReference>
<protein>
    <submittedName>
        <fullName evidence="4">PadR family transcriptional regulator</fullName>
    </submittedName>
</protein>
<dbReference type="SUPFAM" id="SSF46785">
    <property type="entry name" value="Winged helix' DNA-binding domain"/>
    <property type="match status" value="1"/>
</dbReference>
<feature type="domain" description="Transcription regulator PadR C-terminal" evidence="3">
    <location>
        <begin position="94"/>
        <end position="157"/>
    </location>
</feature>
<dbReference type="InterPro" id="IPR036388">
    <property type="entry name" value="WH-like_DNA-bd_sf"/>
</dbReference>
<evidence type="ECO:0000256" key="1">
    <source>
        <dbReference type="SAM" id="MobiDB-lite"/>
    </source>
</evidence>
<feature type="compositionally biased region" description="Polar residues" evidence="1">
    <location>
        <begin position="187"/>
        <end position="196"/>
    </location>
</feature>
<evidence type="ECO:0000313" key="5">
    <source>
        <dbReference type="Proteomes" id="UP000664779"/>
    </source>
</evidence>
<dbReference type="PANTHER" id="PTHR43252:SF2">
    <property type="entry name" value="TRANSCRIPTION REGULATOR, PADR-LIKE FAMILY"/>
    <property type="match status" value="1"/>
</dbReference>
<comment type="caution">
    <text evidence="4">The sequence shown here is derived from an EMBL/GenBank/DDBJ whole genome shotgun (WGS) entry which is preliminary data.</text>
</comment>
<dbReference type="PANTHER" id="PTHR43252">
    <property type="entry name" value="TRANSCRIPTIONAL REGULATOR YQJI"/>
    <property type="match status" value="1"/>
</dbReference>
<dbReference type="RefSeq" id="WP_206941405.1">
    <property type="nucleotide sequence ID" value="NZ_JAFLNF010000005.1"/>
</dbReference>
<evidence type="ECO:0000259" key="2">
    <source>
        <dbReference type="Pfam" id="PF03551"/>
    </source>
</evidence>
<accession>A0A939ERC3</accession>
<dbReference type="AlphaFoldDB" id="A0A939ERC3"/>
<organism evidence="4 5">
    <name type="scientific">Roseibium limicola</name>
    <dbReference type="NCBI Taxonomy" id="2816037"/>
    <lineage>
        <taxon>Bacteria</taxon>
        <taxon>Pseudomonadati</taxon>
        <taxon>Pseudomonadota</taxon>
        <taxon>Alphaproteobacteria</taxon>
        <taxon>Hyphomicrobiales</taxon>
        <taxon>Stappiaceae</taxon>
        <taxon>Roseibium</taxon>
    </lineage>
</organism>
<sequence length="203" mass="22249">MSVRKLCLTILSFGDATGYEIRKESTSGRFSYFDEASFGSIYPTLAKLENEGLVTVREESQSGKPTRKVYSITKAGRAALVTELCAPQQPDSYRSPFLLIALCAEHLDQATLRAAIERRRLHLQEELSVLQGHNEETQHPGARWTRNYGIACMEFSLGYLASHGEELIAMAGRPAGANPIDDGSGRLSKTTEQTPPVATEAAE</sequence>
<evidence type="ECO:0000259" key="3">
    <source>
        <dbReference type="Pfam" id="PF10400"/>
    </source>
</evidence>
<dbReference type="Proteomes" id="UP000664779">
    <property type="component" value="Unassembled WGS sequence"/>
</dbReference>
<dbReference type="InterPro" id="IPR018309">
    <property type="entry name" value="Tscrpt_reg_PadR_C"/>
</dbReference>
<dbReference type="Gene3D" id="1.10.10.10">
    <property type="entry name" value="Winged helix-like DNA-binding domain superfamily/Winged helix DNA-binding domain"/>
    <property type="match status" value="1"/>
</dbReference>
<dbReference type="InterPro" id="IPR036390">
    <property type="entry name" value="WH_DNA-bd_sf"/>
</dbReference>
<feature type="region of interest" description="Disordered" evidence="1">
    <location>
        <begin position="178"/>
        <end position="203"/>
    </location>
</feature>
<proteinExistence type="predicted"/>
<name>A0A939ERC3_9HYPH</name>
<gene>
    <name evidence="4" type="ORF">J0X15_12925</name>
</gene>
<keyword evidence="5" id="KW-1185">Reference proteome</keyword>
<dbReference type="Pfam" id="PF03551">
    <property type="entry name" value="PadR"/>
    <property type="match status" value="1"/>
</dbReference>